<keyword evidence="3" id="KW-1185">Reference proteome</keyword>
<protein>
    <submittedName>
        <fullName evidence="2">Cytoplasmic tRNA 2-thiolation protein</fullName>
    </submittedName>
</protein>
<dbReference type="Pfam" id="PF24847">
    <property type="entry name" value="DUF7722"/>
    <property type="match status" value="1"/>
</dbReference>
<feature type="domain" description="DUF7722" evidence="1">
    <location>
        <begin position="46"/>
        <end position="92"/>
    </location>
</feature>
<gene>
    <name evidence="2" type="ORF">FRX31_014657</name>
</gene>
<evidence type="ECO:0000313" key="3">
    <source>
        <dbReference type="Proteomes" id="UP000554482"/>
    </source>
</evidence>
<dbReference type="InterPro" id="IPR056139">
    <property type="entry name" value="DUF7722"/>
</dbReference>
<accession>A0A7J6WFV5</accession>
<dbReference type="EMBL" id="JABWDY010016873">
    <property type="protein sequence ID" value="KAF5195758.1"/>
    <property type="molecule type" value="Genomic_DNA"/>
</dbReference>
<dbReference type="AlphaFoldDB" id="A0A7J6WFV5"/>
<sequence length="122" mass="13947">MTRGDYGGVALNGGRVESIVQPNPTIGGAKISPSDLCEHFEMPLHYPRYTKADYESMPEWKVDCLLAQYGMPVNNENVEQKRKFAMGAFLWPHNKSLIWQWSDTLTEPTCIKVKKRSTRDEL</sequence>
<evidence type="ECO:0000259" key="1">
    <source>
        <dbReference type="Pfam" id="PF24847"/>
    </source>
</evidence>
<reference evidence="2 3" key="1">
    <citation type="submission" date="2020-06" db="EMBL/GenBank/DDBJ databases">
        <title>Transcriptomic and genomic resources for Thalictrum thalictroides and T. hernandezii: Facilitating candidate gene discovery in an emerging model plant lineage.</title>
        <authorList>
            <person name="Arias T."/>
            <person name="Riano-Pachon D.M."/>
            <person name="Di Stilio V.S."/>
        </authorList>
    </citation>
    <scope>NUCLEOTIDE SEQUENCE [LARGE SCALE GENOMIC DNA]</scope>
    <source>
        <strain evidence="3">cv. WT478/WT964</strain>
        <tissue evidence="2">Leaves</tissue>
    </source>
</reference>
<dbReference type="Proteomes" id="UP000554482">
    <property type="component" value="Unassembled WGS sequence"/>
</dbReference>
<name>A0A7J6WFV5_THATH</name>
<comment type="caution">
    <text evidence="2">The sequence shown here is derived from an EMBL/GenBank/DDBJ whole genome shotgun (WGS) entry which is preliminary data.</text>
</comment>
<proteinExistence type="predicted"/>
<evidence type="ECO:0000313" key="2">
    <source>
        <dbReference type="EMBL" id="KAF5195758.1"/>
    </source>
</evidence>
<dbReference type="OrthoDB" id="1932905at2759"/>
<organism evidence="2 3">
    <name type="scientific">Thalictrum thalictroides</name>
    <name type="common">Rue-anemone</name>
    <name type="synonym">Anemone thalictroides</name>
    <dbReference type="NCBI Taxonomy" id="46969"/>
    <lineage>
        <taxon>Eukaryota</taxon>
        <taxon>Viridiplantae</taxon>
        <taxon>Streptophyta</taxon>
        <taxon>Embryophyta</taxon>
        <taxon>Tracheophyta</taxon>
        <taxon>Spermatophyta</taxon>
        <taxon>Magnoliopsida</taxon>
        <taxon>Ranunculales</taxon>
        <taxon>Ranunculaceae</taxon>
        <taxon>Thalictroideae</taxon>
        <taxon>Thalictrum</taxon>
    </lineage>
</organism>
<dbReference type="PANTHER" id="PTHR33513:SF4">
    <property type="entry name" value="GB|AAF04428.1"/>
    <property type="match status" value="1"/>
</dbReference>
<dbReference type="PANTHER" id="PTHR33513">
    <property type="entry name" value="OS06G0523300 PROTEIN"/>
    <property type="match status" value="1"/>
</dbReference>